<dbReference type="Proteomes" id="UP000887565">
    <property type="component" value="Unplaced"/>
</dbReference>
<evidence type="ECO:0000313" key="15">
    <source>
        <dbReference type="WBParaSite" id="nRc.2.0.1.t28570-RA"/>
    </source>
</evidence>
<keyword evidence="14" id="KW-1185">Reference proteome</keyword>
<dbReference type="GO" id="GO:0008270">
    <property type="term" value="F:zinc ion binding"/>
    <property type="evidence" value="ECO:0007669"/>
    <property type="project" value="InterPro"/>
</dbReference>
<evidence type="ECO:0000256" key="11">
    <source>
        <dbReference type="ARBA" id="ARBA00022833"/>
    </source>
</evidence>
<comment type="similarity">
    <text evidence="3 13">Belongs to the peptidase M18 family.</text>
</comment>
<dbReference type="CDD" id="cd05658">
    <property type="entry name" value="M18_DAP"/>
    <property type="match status" value="1"/>
</dbReference>
<evidence type="ECO:0000256" key="13">
    <source>
        <dbReference type="RuleBase" id="RU004386"/>
    </source>
</evidence>
<dbReference type="GO" id="GO:0008237">
    <property type="term" value="F:metallopeptidase activity"/>
    <property type="evidence" value="ECO:0007669"/>
    <property type="project" value="UniProtKB-KW"/>
</dbReference>
<protein>
    <recommendedName>
        <fullName evidence="6">Aspartyl aminopeptidase</fullName>
        <ecNumber evidence="5">3.4.11.21</ecNumber>
    </recommendedName>
</protein>
<keyword evidence="7 13" id="KW-0031">Aminopeptidase</keyword>
<comment type="catalytic activity">
    <reaction evidence="1">
        <text>Release of an N-terminal aspartate or glutamate from a peptide, with a preference for aspartate.</text>
        <dbReference type="EC" id="3.4.11.21"/>
    </reaction>
</comment>
<dbReference type="Pfam" id="PF02127">
    <property type="entry name" value="Peptidase_M18"/>
    <property type="match status" value="1"/>
</dbReference>
<dbReference type="OMA" id="GPILKVN"/>
<dbReference type="PANTHER" id="PTHR28570:SF3">
    <property type="entry name" value="ASPARTYL AMINOPEPTIDASE"/>
    <property type="match status" value="1"/>
</dbReference>
<dbReference type="PRINTS" id="PR00932">
    <property type="entry name" value="AMINO1PTASE"/>
</dbReference>
<dbReference type="FunFam" id="2.30.250.10:FF:000001">
    <property type="entry name" value="Aspartyl aminopeptidase 1"/>
    <property type="match status" value="1"/>
</dbReference>
<evidence type="ECO:0000256" key="8">
    <source>
        <dbReference type="ARBA" id="ARBA00022670"/>
    </source>
</evidence>
<comment type="subunit">
    <text evidence="4">Tetrahedron-shaped homododecamer built from six homodimers.</text>
</comment>
<dbReference type="SUPFAM" id="SSF101821">
    <property type="entry name" value="Aminopeptidase/glucanase lid domain"/>
    <property type="match status" value="1"/>
</dbReference>
<proteinExistence type="inferred from homology"/>
<keyword evidence="9 13" id="KW-0479">Metal-binding</keyword>
<comment type="cofactor">
    <cofactor evidence="2">
        <name>Zn(2+)</name>
        <dbReference type="ChEBI" id="CHEBI:29105"/>
    </cofactor>
</comment>
<evidence type="ECO:0000256" key="5">
    <source>
        <dbReference type="ARBA" id="ARBA00011965"/>
    </source>
</evidence>
<evidence type="ECO:0000256" key="10">
    <source>
        <dbReference type="ARBA" id="ARBA00022801"/>
    </source>
</evidence>
<evidence type="ECO:0000313" key="14">
    <source>
        <dbReference type="Proteomes" id="UP000887565"/>
    </source>
</evidence>
<dbReference type="GO" id="GO:0006508">
    <property type="term" value="P:proteolysis"/>
    <property type="evidence" value="ECO:0007669"/>
    <property type="project" value="UniProtKB-KW"/>
</dbReference>
<organism evidence="14 15">
    <name type="scientific">Romanomermis culicivorax</name>
    <name type="common">Nematode worm</name>
    <dbReference type="NCBI Taxonomy" id="13658"/>
    <lineage>
        <taxon>Eukaryota</taxon>
        <taxon>Metazoa</taxon>
        <taxon>Ecdysozoa</taxon>
        <taxon>Nematoda</taxon>
        <taxon>Enoplea</taxon>
        <taxon>Dorylaimia</taxon>
        <taxon>Mermithida</taxon>
        <taxon>Mermithoidea</taxon>
        <taxon>Mermithidae</taxon>
        <taxon>Romanomermis</taxon>
    </lineage>
</organism>
<keyword evidence="12 13" id="KW-0482">Metalloprotease</keyword>
<dbReference type="SUPFAM" id="SSF53187">
    <property type="entry name" value="Zn-dependent exopeptidases"/>
    <property type="match status" value="1"/>
</dbReference>
<evidence type="ECO:0000256" key="4">
    <source>
        <dbReference type="ARBA" id="ARBA00011395"/>
    </source>
</evidence>
<evidence type="ECO:0000256" key="2">
    <source>
        <dbReference type="ARBA" id="ARBA00001947"/>
    </source>
</evidence>
<evidence type="ECO:0000256" key="7">
    <source>
        <dbReference type="ARBA" id="ARBA00022438"/>
    </source>
</evidence>
<dbReference type="InterPro" id="IPR023358">
    <property type="entry name" value="Peptidase_M18_dom2"/>
</dbReference>
<dbReference type="WBParaSite" id="nRc.2.0.1.t28570-RA">
    <property type="protein sequence ID" value="nRc.2.0.1.t28570-RA"/>
    <property type="gene ID" value="nRc.2.0.1.g28570"/>
</dbReference>
<evidence type="ECO:0000256" key="1">
    <source>
        <dbReference type="ARBA" id="ARBA00001335"/>
    </source>
</evidence>
<dbReference type="InterPro" id="IPR001948">
    <property type="entry name" value="Peptidase_M18"/>
</dbReference>
<evidence type="ECO:0000256" key="12">
    <source>
        <dbReference type="ARBA" id="ARBA00023049"/>
    </source>
</evidence>
<keyword evidence="11 13" id="KW-0862">Zinc</keyword>
<name>A0A915JQT7_ROMCU</name>
<dbReference type="AlphaFoldDB" id="A0A915JQT7"/>
<accession>A0A915JQT7</accession>
<dbReference type="GO" id="GO:0004177">
    <property type="term" value="F:aminopeptidase activity"/>
    <property type="evidence" value="ECO:0007669"/>
    <property type="project" value="UniProtKB-KW"/>
</dbReference>
<dbReference type="PANTHER" id="PTHR28570">
    <property type="entry name" value="ASPARTYL AMINOPEPTIDASE"/>
    <property type="match status" value="1"/>
</dbReference>
<evidence type="ECO:0000256" key="6">
    <source>
        <dbReference type="ARBA" id="ARBA00015118"/>
    </source>
</evidence>
<dbReference type="Gene3D" id="3.40.630.10">
    <property type="entry name" value="Zn peptidases"/>
    <property type="match status" value="1"/>
</dbReference>
<dbReference type="NCBIfam" id="NF002759">
    <property type="entry name" value="PRK02813.1"/>
    <property type="match status" value="1"/>
</dbReference>
<dbReference type="EC" id="3.4.11.21" evidence="5"/>
<evidence type="ECO:0000256" key="3">
    <source>
        <dbReference type="ARBA" id="ARBA00008290"/>
    </source>
</evidence>
<sequence>MSNTKAFATEFVSFLNKAVSPYHAVEECASLLKAAGFKELKEAEQWKLSPLNKYYMTRNRSTIIAFAVGGKFKPGNGMSIVAAHTDSPCLRVKPVSKISSADCLQVGVSTYGGGLWRTWFDRDLTVAGRVIVKENHKPAQSLLIHIKHPIMSIPNLAIHLDRDSNDKFCFNKEDHLRPILATQVAKALKGGNSDDEKSKNSEQQDHHSVFLEKIAEELNVEAENILDFDLSVIDTQPAVIGGINEEFIYGPRLDNLVNTFSSIVGLIQSCSINESLANDSCLRIAACYDNEECGSESAQGAASALTEWILRRLQNPCTYNDKPDSTLSVEGFFERAIAKSLMISADQAHALHPNYKSKHEENHGPKFHKGVVVKININQRYATTTLTHSILQTVAKEADVPLQ</sequence>
<keyword evidence="8 13" id="KW-0645">Protease</keyword>
<dbReference type="GO" id="GO:0005737">
    <property type="term" value="C:cytoplasm"/>
    <property type="evidence" value="ECO:0007669"/>
    <property type="project" value="UniProtKB-ARBA"/>
</dbReference>
<evidence type="ECO:0000256" key="9">
    <source>
        <dbReference type="ARBA" id="ARBA00022723"/>
    </source>
</evidence>
<dbReference type="Gene3D" id="2.30.250.10">
    <property type="entry name" value="Aminopeptidase i, Domain 2"/>
    <property type="match status" value="1"/>
</dbReference>
<reference evidence="15" key="1">
    <citation type="submission" date="2022-11" db="UniProtKB">
        <authorList>
            <consortium name="WormBaseParasite"/>
        </authorList>
    </citation>
    <scope>IDENTIFICATION</scope>
</reference>
<keyword evidence="10 13" id="KW-0378">Hydrolase</keyword>